<sequence>MRGGAAERYASHVEAYEQYTGHVEPGGAPAKRVLDALTITKVSVGPMDNNAYLLTCRGTGDALLIDAANDSERLADLLGHDDDRPRLRTIVTTHQHSDHWQALGAVAGQTGCYTLAHPADAGELPVPPDRLVNHGDVVPVGDAELQVIHLRGHTPGSIALLYRDPAGHPHLFTGDSLFPGGVGKTGSPEDFTSLLDDVENRIFAELPDDTWFYPGHGDDSTLGEQRPHLAEWRERGW</sequence>
<protein>
    <submittedName>
        <fullName evidence="2">MBL fold metallo-hydrolase</fullName>
    </submittedName>
</protein>
<comment type="caution">
    <text evidence="2">The sequence shown here is derived from an EMBL/GenBank/DDBJ whole genome shotgun (WGS) entry which is preliminary data.</text>
</comment>
<dbReference type="CDD" id="cd06262">
    <property type="entry name" value="metallo-hydrolase-like_MBL-fold"/>
    <property type="match status" value="1"/>
</dbReference>
<dbReference type="SMART" id="SM00849">
    <property type="entry name" value="Lactamase_B"/>
    <property type="match status" value="1"/>
</dbReference>
<dbReference type="SUPFAM" id="SSF56281">
    <property type="entry name" value="Metallo-hydrolase/oxidoreductase"/>
    <property type="match status" value="1"/>
</dbReference>
<feature type="domain" description="Metallo-beta-lactamase" evidence="1">
    <location>
        <begin position="48"/>
        <end position="216"/>
    </location>
</feature>
<reference evidence="3" key="1">
    <citation type="journal article" date="2019" name="Int. J. Syst. Evol. Microbiol.">
        <title>The Global Catalogue of Microorganisms (GCM) 10K type strain sequencing project: providing services to taxonomists for standard genome sequencing and annotation.</title>
        <authorList>
            <consortium name="The Broad Institute Genomics Platform"/>
            <consortium name="The Broad Institute Genome Sequencing Center for Infectious Disease"/>
            <person name="Wu L."/>
            <person name="Ma J."/>
        </authorList>
    </citation>
    <scope>NUCLEOTIDE SEQUENCE [LARGE SCALE GENOMIC DNA]</scope>
    <source>
        <strain evidence="3">JCM 9687</strain>
    </source>
</reference>
<evidence type="ECO:0000259" key="1">
    <source>
        <dbReference type="SMART" id="SM00849"/>
    </source>
</evidence>
<dbReference type="PANTHER" id="PTHR46233">
    <property type="entry name" value="HYDROXYACYLGLUTATHIONE HYDROLASE GLOC"/>
    <property type="match status" value="1"/>
</dbReference>
<dbReference type="InterPro" id="IPR001279">
    <property type="entry name" value="Metallo-B-lactamas"/>
</dbReference>
<dbReference type="Gene3D" id="3.60.15.10">
    <property type="entry name" value="Ribonuclease Z/Hydroxyacylglutathione hydrolase-like"/>
    <property type="match status" value="1"/>
</dbReference>
<keyword evidence="3" id="KW-1185">Reference proteome</keyword>
<evidence type="ECO:0000313" key="3">
    <source>
        <dbReference type="Proteomes" id="UP001500483"/>
    </source>
</evidence>
<gene>
    <name evidence="2" type="ORF">GCM10020366_42090</name>
</gene>
<dbReference type="InterPro" id="IPR036866">
    <property type="entry name" value="RibonucZ/Hydroxyglut_hydro"/>
</dbReference>
<name>A0ABP6RUA3_9PSEU</name>
<proteinExistence type="predicted"/>
<accession>A0ABP6RUA3</accession>
<dbReference type="InterPro" id="IPR051453">
    <property type="entry name" value="MBL_Glyoxalase_II"/>
</dbReference>
<dbReference type="PANTHER" id="PTHR46233:SF1">
    <property type="entry name" value="CONSERVED PROTEIN"/>
    <property type="match status" value="1"/>
</dbReference>
<dbReference type="EMBL" id="BAAAYK010000038">
    <property type="protein sequence ID" value="GAA3360761.1"/>
    <property type="molecule type" value="Genomic_DNA"/>
</dbReference>
<dbReference type="Proteomes" id="UP001500483">
    <property type="component" value="Unassembled WGS sequence"/>
</dbReference>
<organism evidence="2 3">
    <name type="scientific">Saccharopolyspora gregorii</name>
    <dbReference type="NCBI Taxonomy" id="33914"/>
    <lineage>
        <taxon>Bacteria</taxon>
        <taxon>Bacillati</taxon>
        <taxon>Actinomycetota</taxon>
        <taxon>Actinomycetes</taxon>
        <taxon>Pseudonocardiales</taxon>
        <taxon>Pseudonocardiaceae</taxon>
        <taxon>Saccharopolyspora</taxon>
    </lineage>
</organism>
<dbReference type="Pfam" id="PF00753">
    <property type="entry name" value="Lactamase_B"/>
    <property type="match status" value="1"/>
</dbReference>
<evidence type="ECO:0000313" key="2">
    <source>
        <dbReference type="EMBL" id="GAA3360761.1"/>
    </source>
</evidence>